<dbReference type="InterPro" id="IPR015424">
    <property type="entry name" value="PyrdxlP-dep_Trfase"/>
</dbReference>
<dbReference type="EMBL" id="UINC01000419">
    <property type="protein sequence ID" value="SUZ54957.1"/>
    <property type="molecule type" value="Genomic_DNA"/>
</dbReference>
<dbReference type="InterPro" id="IPR000192">
    <property type="entry name" value="Aminotrans_V_dom"/>
</dbReference>
<dbReference type="AlphaFoldDB" id="A0A381NKA6"/>
<organism evidence="2">
    <name type="scientific">marine metagenome</name>
    <dbReference type="NCBI Taxonomy" id="408172"/>
    <lineage>
        <taxon>unclassified sequences</taxon>
        <taxon>metagenomes</taxon>
        <taxon>ecological metagenomes</taxon>
    </lineage>
</organism>
<dbReference type="PANTHER" id="PTHR43586">
    <property type="entry name" value="CYSTEINE DESULFURASE"/>
    <property type="match status" value="1"/>
</dbReference>
<accession>A0A381NKA6</accession>
<feature type="domain" description="Aminotransferase class V" evidence="1">
    <location>
        <begin position="27"/>
        <end position="204"/>
    </location>
</feature>
<dbReference type="PANTHER" id="PTHR43586:SF15">
    <property type="entry name" value="BLR3095 PROTEIN"/>
    <property type="match status" value="1"/>
</dbReference>
<dbReference type="Gene3D" id="3.40.640.10">
    <property type="entry name" value="Type I PLP-dependent aspartate aminotransferase-like (Major domain)"/>
    <property type="match status" value="1"/>
</dbReference>
<dbReference type="Gene3D" id="3.90.1150.10">
    <property type="entry name" value="Aspartate Aminotransferase, domain 1"/>
    <property type="match status" value="1"/>
</dbReference>
<evidence type="ECO:0000259" key="1">
    <source>
        <dbReference type="Pfam" id="PF00266"/>
    </source>
</evidence>
<evidence type="ECO:0000313" key="2">
    <source>
        <dbReference type="EMBL" id="SUZ54957.1"/>
    </source>
</evidence>
<dbReference type="InterPro" id="IPR015422">
    <property type="entry name" value="PyrdxlP-dep_Trfase_small"/>
</dbReference>
<sequence length="362" mass="40360">MSPIPKPVADAGMTGIARKQVPSQIMSEDFFSDSNRARALFAQLVNTPDAQRIAILPAVSYGMAVVAHNTLFETGQNIVVAHEQFPSNVYPWHVVAQMHGLEVRTVKPPVRLHRGDEWSTRILEAVDRNTVIVASAPVHWTDGTCFDLEAIGTRARDCDAAFIVDGTQAVGAMPFDVERLKPDALICAAYKWLLGPYSIGLGYFGPRYDGGKPLENHTFARVGSEDFRNLVNYSDQYRPGAERYDVGEHANFVLTPMLIAALEQVLRWNPDEIQQYCRTLTVELFAEAEALGFGFEQERWRGAHLFGLYAPESVDLATVFARLRERNVFVSLRGRALRISPHLYNNAADVAALVEVLRTESR</sequence>
<gene>
    <name evidence="2" type="ORF">METZ01_LOCUS7811</name>
</gene>
<dbReference type="Pfam" id="PF00266">
    <property type="entry name" value="Aminotran_5"/>
    <property type="match status" value="1"/>
</dbReference>
<dbReference type="InterPro" id="IPR015421">
    <property type="entry name" value="PyrdxlP-dep_Trfase_major"/>
</dbReference>
<name>A0A381NKA6_9ZZZZ</name>
<proteinExistence type="predicted"/>
<protein>
    <recommendedName>
        <fullName evidence="1">Aminotransferase class V domain-containing protein</fullName>
    </recommendedName>
</protein>
<dbReference type="SUPFAM" id="SSF53383">
    <property type="entry name" value="PLP-dependent transferases"/>
    <property type="match status" value="1"/>
</dbReference>
<reference evidence="2" key="1">
    <citation type="submission" date="2018-05" db="EMBL/GenBank/DDBJ databases">
        <authorList>
            <person name="Lanie J.A."/>
            <person name="Ng W.-L."/>
            <person name="Kazmierczak K.M."/>
            <person name="Andrzejewski T.M."/>
            <person name="Davidsen T.M."/>
            <person name="Wayne K.J."/>
            <person name="Tettelin H."/>
            <person name="Glass J.I."/>
            <person name="Rusch D."/>
            <person name="Podicherti R."/>
            <person name="Tsui H.-C.T."/>
            <person name="Winkler M.E."/>
        </authorList>
    </citation>
    <scope>NUCLEOTIDE SEQUENCE</scope>
</reference>